<evidence type="ECO:0000256" key="16">
    <source>
        <dbReference type="SAM" id="MobiDB-lite"/>
    </source>
</evidence>
<dbReference type="Gene3D" id="3.40.50.300">
    <property type="entry name" value="P-loop containing nucleotide triphosphate hydrolases"/>
    <property type="match status" value="1"/>
</dbReference>
<dbReference type="EMBL" id="LN890943">
    <property type="protein sequence ID" value="CUS15775.1"/>
    <property type="molecule type" value="Genomic_DNA"/>
</dbReference>
<feature type="compositionally biased region" description="Basic and acidic residues" evidence="16">
    <location>
        <begin position="1"/>
        <end position="18"/>
    </location>
</feature>
<proteinExistence type="predicted"/>
<accession>A0A292Q9W4</accession>
<dbReference type="GO" id="GO:0015031">
    <property type="term" value="P:protein transport"/>
    <property type="evidence" value="ECO:0007669"/>
    <property type="project" value="UniProtKB-KW"/>
</dbReference>
<feature type="region of interest" description="Disordered" evidence="16">
    <location>
        <begin position="1"/>
        <end position="211"/>
    </location>
</feature>
<dbReference type="Pfam" id="PF01926">
    <property type="entry name" value="MMR_HSR1"/>
    <property type="match status" value="1"/>
</dbReference>
<sequence length="524" mass="57738">MTRKLVKEVVRKEERQETDQNIMSENQRTEREEENLKQDMSEVNETDGFESIERGDYPAELQNGGGGLGELTLSPHDRVGSDDNPAETENVGGAAGEPTPALHDKAGSDDNPAEPQNGGGAAGEHTPALQDRVGSSDGHPAEPQHERRSPGETTPPHHDVRVLWNDGHPAEPQDGRGSAGETTPAPHNGVESGDYPEGLQYGEGAAGKPTPALRDRARNFIQRYATKPPALIAVMGKTGTGKTSFINAITGGGLMKTPLTNGATGTQDIQTARTTINGREVWLIDTPGFDDTNRSDVDILSTIAEWVKQASHERQHLSGIIYFHRIADPRMEGSNMKNLKMFRELCGEKNFNNVVLLTTMWDKVSEEDGQKREDELKSRAGFWGNLISRGAQVKRHRGPDFTTSARDIAQPLIEKDTIVLKLQDELDRNSSLSDTSAGRYLTGEIEAIKRQHQGELEALKAELKDTSSKEEIKLLRECYQKEIQALKKATDDLEKLRAEDRRNFQQKIAGMQKQLDDRGGCIIS</sequence>
<comment type="subcellular location">
    <subcellularLocation>
        <location evidence="2">Membrane</location>
        <topology evidence="2">Single-pass membrane protein</topology>
    </subcellularLocation>
    <subcellularLocation>
        <location evidence="14">Plastid</location>
        <location evidence="14">Chloroplast outer membrane</location>
    </subcellularLocation>
</comment>
<evidence type="ECO:0000259" key="17">
    <source>
        <dbReference type="Pfam" id="PF01926"/>
    </source>
</evidence>
<reference evidence="18" key="1">
    <citation type="submission" date="2015-10" db="EMBL/GenBank/DDBJ databases">
        <authorList>
            <person name="Regsiter A."/>
            <person name="william w."/>
        </authorList>
    </citation>
    <scope>NUCLEOTIDE SEQUENCE</scope>
    <source>
        <strain evidence="18">Montdore</strain>
    </source>
</reference>
<comment type="cofactor">
    <cofactor evidence="1">
        <name>Mg(2+)</name>
        <dbReference type="ChEBI" id="CHEBI:18420"/>
    </cofactor>
</comment>
<evidence type="ECO:0000256" key="14">
    <source>
        <dbReference type="ARBA" id="ARBA00024013"/>
    </source>
</evidence>
<feature type="coiled-coil region" evidence="15">
    <location>
        <begin position="449"/>
        <end position="503"/>
    </location>
</feature>
<dbReference type="Proteomes" id="UP001412239">
    <property type="component" value="Unassembled WGS sequence"/>
</dbReference>
<keyword evidence="7" id="KW-0479">Metal-binding</keyword>
<organism evidence="18 19">
    <name type="scientific">Tuber aestivum</name>
    <name type="common">summer truffle</name>
    <dbReference type="NCBI Taxonomy" id="59557"/>
    <lineage>
        <taxon>Eukaryota</taxon>
        <taxon>Fungi</taxon>
        <taxon>Dikarya</taxon>
        <taxon>Ascomycota</taxon>
        <taxon>Pezizomycotina</taxon>
        <taxon>Pezizomycetes</taxon>
        <taxon>Pezizales</taxon>
        <taxon>Tuberaceae</taxon>
        <taxon>Tuber</taxon>
    </lineage>
</organism>
<evidence type="ECO:0000256" key="8">
    <source>
        <dbReference type="ARBA" id="ARBA00022801"/>
    </source>
</evidence>
<keyword evidence="10" id="KW-0460">Magnesium</keyword>
<name>A0A292Q9W4_9PEZI</name>
<evidence type="ECO:0000313" key="18">
    <source>
        <dbReference type="EMBL" id="CUS15775.1"/>
    </source>
</evidence>
<dbReference type="GO" id="GO:0046872">
    <property type="term" value="F:metal ion binding"/>
    <property type="evidence" value="ECO:0007669"/>
    <property type="project" value="UniProtKB-KW"/>
</dbReference>
<evidence type="ECO:0000256" key="3">
    <source>
        <dbReference type="ARBA" id="ARBA00022448"/>
    </source>
</evidence>
<evidence type="ECO:0000256" key="7">
    <source>
        <dbReference type="ARBA" id="ARBA00022723"/>
    </source>
</evidence>
<dbReference type="GO" id="GO:0016020">
    <property type="term" value="C:membrane"/>
    <property type="evidence" value="ECO:0007669"/>
    <property type="project" value="UniProtKB-SubCell"/>
</dbReference>
<feature type="compositionally biased region" description="Basic and acidic residues" evidence="16">
    <location>
        <begin position="27"/>
        <end position="40"/>
    </location>
</feature>
<evidence type="ECO:0000256" key="12">
    <source>
        <dbReference type="ARBA" id="ARBA00022989"/>
    </source>
</evidence>
<keyword evidence="4" id="KW-0150">Chloroplast</keyword>
<keyword evidence="5" id="KW-0934">Plastid</keyword>
<dbReference type="GO" id="GO:0005525">
    <property type="term" value="F:GTP binding"/>
    <property type="evidence" value="ECO:0007669"/>
    <property type="project" value="InterPro"/>
</dbReference>
<dbReference type="CDD" id="cd00882">
    <property type="entry name" value="Ras_like_GTPase"/>
    <property type="match status" value="1"/>
</dbReference>
<gene>
    <name evidence="18" type="ORF">GSTUAT00000052001</name>
</gene>
<feature type="domain" description="G" evidence="17">
    <location>
        <begin position="232"/>
        <end position="299"/>
    </location>
</feature>
<evidence type="ECO:0000256" key="6">
    <source>
        <dbReference type="ARBA" id="ARBA00022692"/>
    </source>
</evidence>
<evidence type="ECO:0000256" key="11">
    <source>
        <dbReference type="ARBA" id="ARBA00022927"/>
    </source>
</evidence>
<dbReference type="InterPro" id="IPR006073">
    <property type="entry name" value="GTP-bd"/>
</dbReference>
<evidence type="ECO:0000256" key="9">
    <source>
        <dbReference type="ARBA" id="ARBA00022805"/>
    </source>
</evidence>
<keyword evidence="13" id="KW-0472">Membrane</keyword>
<evidence type="ECO:0000256" key="2">
    <source>
        <dbReference type="ARBA" id="ARBA00004167"/>
    </source>
</evidence>
<keyword evidence="3" id="KW-0813">Transport</keyword>
<evidence type="ECO:0000256" key="15">
    <source>
        <dbReference type="SAM" id="Coils"/>
    </source>
</evidence>
<keyword evidence="15" id="KW-0175">Coiled coil</keyword>
<evidence type="ECO:0000256" key="13">
    <source>
        <dbReference type="ARBA" id="ARBA00023136"/>
    </source>
</evidence>
<dbReference type="GO" id="GO:0016787">
    <property type="term" value="F:hydrolase activity"/>
    <property type="evidence" value="ECO:0007669"/>
    <property type="project" value="UniProtKB-KW"/>
</dbReference>
<evidence type="ECO:0000256" key="10">
    <source>
        <dbReference type="ARBA" id="ARBA00022842"/>
    </source>
</evidence>
<evidence type="ECO:0000256" key="5">
    <source>
        <dbReference type="ARBA" id="ARBA00022640"/>
    </source>
</evidence>
<keyword evidence="19" id="KW-1185">Reference proteome</keyword>
<dbReference type="AlphaFoldDB" id="A0A292Q9W4"/>
<evidence type="ECO:0000256" key="1">
    <source>
        <dbReference type="ARBA" id="ARBA00001946"/>
    </source>
</evidence>
<keyword evidence="9" id="KW-1002">Plastid outer membrane</keyword>
<keyword evidence="8" id="KW-0378">Hydrolase</keyword>
<dbReference type="SUPFAM" id="SSF52540">
    <property type="entry name" value="P-loop containing nucleoside triphosphate hydrolases"/>
    <property type="match status" value="1"/>
</dbReference>
<evidence type="ECO:0000256" key="4">
    <source>
        <dbReference type="ARBA" id="ARBA00022528"/>
    </source>
</evidence>
<dbReference type="PANTHER" id="PTHR10903:SF135">
    <property type="entry name" value="TRANSLOCASE OF CHLOROPLAST 120, CHLOROPLASTIC-RELATED"/>
    <property type="match status" value="1"/>
</dbReference>
<dbReference type="InterPro" id="IPR045058">
    <property type="entry name" value="GIMA/IAN/Toc"/>
</dbReference>
<dbReference type="PANTHER" id="PTHR10903">
    <property type="entry name" value="GTPASE, IMAP FAMILY MEMBER-RELATED"/>
    <property type="match status" value="1"/>
</dbReference>
<evidence type="ECO:0000313" key="19">
    <source>
        <dbReference type="Proteomes" id="UP001412239"/>
    </source>
</evidence>
<protein>
    <recommendedName>
        <fullName evidence="17">G domain-containing protein</fullName>
    </recommendedName>
</protein>
<keyword evidence="12" id="KW-1133">Transmembrane helix</keyword>
<dbReference type="InterPro" id="IPR027417">
    <property type="entry name" value="P-loop_NTPase"/>
</dbReference>
<keyword evidence="11" id="KW-0653">Protein transport</keyword>
<feature type="compositionally biased region" description="Basic and acidic residues" evidence="16">
    <location>
        <begin position="139"/>
        <end position="161"/>
    </location>
</feature>
<keyword evidence="6" id="KW-0812">Transmembrane</keyword>